<organism evidence="4 5">
    <name type="scientific">Kineococcus mangrovi</name>
    <dbReference type="NCBI Taxonomy" id="1660183"/>
    <lineage>
        <taxon>Bacteria</taxon>
        <taxon>Bacillati</taxon>
        <taxon>Actinomycetota</taxon>
        <taxon>Actinomycetes</taxon>
        <taxon>Kineosporiales</taxon>
        <taxon>Kineosporiaceae</taxon>
        <taxon>Kineococcus</taxon>
    </lineage>
</organism>
<sequence length="298" mass="29986">MLGPLSAFVLTPFDGDTVDERAFTALVEGTATAGVDSIGALGSTGSYAYLDRAQRSRLARLAVRSAGDVPVLVGIGALSTPEVLAAAEDAQRAGAAALLLAPVSYQPLTDDEVLGLYEDVTAAASVPVCVYDNPRTTGFTFSDALRSRVAHLPGVGSLKLPGVPEDPTAARAWLSGLRAAVPADVTLGVSGDASAVRGLRAGCATWYSVVAGVLPRTCAELTAAVLAGDDERVAAVEARLAPLWPLVAAHGSLRVAAALAEQLGVVPRAGLPRPLRDLPAPGQRAVAGVVAAGVGAGG</sequence>
<evidence type="ECO:0000256" key="3">
    <source>
        <dbReference type="PIRNR" id="PIRNR001365"/>
    </source>
</evidence>
<dbReference type="EMBL" id="JBGGTQ010000006">
    <property type="protein sequence ID" value="MEZ0493232.1"/>
    <property type="molecule type" value="Genomic_DNA"/>
</dbReference>
<keyword evidence="2 3" id="KW-0456">Lyase</keyword>
<proteinExistence type="inferred from homology"/>
<dbReference type="InterPro" id="IPR002220">
    <property type="entry name" value="DapA-like"/>
</dbReference>
<dbReference type="Proteomes" id="UP001566476">
    <property type="component" value="Unassembled WGS sequence"/>
</dbReference>
<protein>
    <submittedName>
        <fullName evidence="4">Dihydrodipicolinate synthase family protein</fullName>
    </submittedName>
</protein>
<dbReference type="PIRSF" id="PIRSF001365">
    <property type="entry name" value="DHDPS"/>
    <property type="match status" value="1"/>
</dbReference>
<keyword evidence="5" id="KW-1185">Reference proteome</keyword>
<dbReference type="PANTHER" id="PTHR12128:SF66">
    <property type="entry name" value="4-HYDROXY-2-OXOGLUTARATE ALDOLASE, MITOCHONDRIAL"/>
    <property type="match status" value="1"/>
</dbReference>
<name>A0ABV4I3H9_9ACTN</name>
<dbReference type="SMART" id="SM01130">
    <property type="entry name" value="DHDPS"/>
    <property type="match status" value="1"/>
</dbReference>
<dbReference type="InterPro" id="IPR013785">
    <property type="entry name" value="Aldolase_TIM"/>
</dbReference>
<dbReference type="RefSeq" id="WP_370719481.1">
    <property type="nucleotide sequence ID" value="NZ_JBGGTQ010000006.1"/>
</dbReference>
<dbReference type="Pfam" id="PF00701">
    <property type="entry name" value="DHDPS"/>
    <property type="match status" value="1"/>
</dbReference>
<reference evidence="4 5" key="1">
    <citation type="submission" date="2024-07" db="EMBL/GenBank/DDBJ databases">
        <authorList>
            <person name="Thanompreechachai J."/>
            <person name="Duangmal K."/>
        </authorList>
    </citation>
    <scope>NUCLEOTIDE SEQUENCE [LARGE SCALE GENOMIC DNA]</scope>
    <source>
        <strain evidence="4 5">TBRC 1896</strain>
    </source>
</reference>
<dbReference type="SUPFAM" id="SSF51569">
    <property type="entry name" value="Aldolase"/>
    <property type="match status" value="1"/>
</dbReference>
<evidence type="ECO:0000256" key="2">
    <source>
        <dbReference type="ARBA" id="ARBA00023239"/>
    </source>
</evidence>
<evidence type="ECO:0000313" key="4">
    <source>
        <dbReference type="EMBL" id="MEZ0493232.1"/>
    </source>
</evidence>
<dbReference type="PANTHER" id="PTHR12128">
    <property type="entry name" value="DIHYDRODIPICOLINATE SYNTHASE"/>
    <property type="match status" value="1"/>
</dbReference>
<accession>A0ABV4I3H9</accession>
<evidence type="ECO:0000313" key="5">
    <source>
        <dbReference type="Proteomes" id="UP001566476"/>
    </source>
</evidence>
<evidence type="ECO:0000256" key="1">
    <source>
        <dbReference type="ARBA" id="ARBA00007592"/>
    </source>
</evidence>
<dbReference type="Gene3D" id="3.20.20.70">
    <property type="entry name" value="Aldolase class I"/>
    <property type="match status" value="1"/>
</dbReference>
<comment type="similarity">
    <text evidence="1 3">Belongs to the DapA family.</text>
</comment>
<dbReference type="PRINTS" id="PR00146">
    <property type="entry name" value="DHPICSNTHASE"/>
</dbReference>
<comment type="caution">
    <text evidence="4">The sequence shown here is derived from an EMBL/GenBank/DDBJ whole genome shotgun (WGS) entry which is preliminary data.</text>
</comment>
<dbReference type="CDD" id="cd00408">
    <property type="entry name" value="DHDPS-like"/>
    <property type="match status" value="1"/>
</dbReference>
<gene>
    <name evidence="4" type="ORF">AB2L28_13400</name>
</gene>